<keyword evidence="3" id="KW-0238">DNA-binding</keyword>
<protein>
    <submittedName>
        <fullName evidence="6">LysR-family transciptional regulator</fullName>
    </submittedName>
</protein>
<dbReference type="Pfam" id="PF00126">
    <property type="entry name" value="HTH_1"/>
    <property type="match status" value="1"/>
</dbReference>
<proteinExistence type="inferred from homology"/>
<dbReference type="NCBIfam" id="NF008095">
    <property type="entry name" value="PRK10837.1"/>
    <property type="match status" value="1"/>
</dbReference>
<organism evidence="6">
    <name type="scientific">Arsenophonus nasoniae</name>
    <name type="common">son-killer infecting Nasonia vitripennis</name>
    <dbReference type="NCBI Taxonomy" id="638"/>
    <lineage>
        <taxon>Bacteria</taxon>
        <taxon>Pseudomonadati</taxon>
        <taxon>Pseudomonadota</taxon>
        <taxon>Gammaproteobacteria</taxon>
        <taxon>Enterobacterales</taxon>
        <taxon>Morganellaceae</taxon>
        <taxon>Arsenophonus</taxon>
    </lineage>
</organism>
<dbReference type="GO" id="GO:0003700">
    <property type="term" value="F:DNA-binding transcription factor activity"/>
    <property type="evidence" value="ECO:0007669"/>
    <property type="project" value="InterPro"/>
</dbReference>
<evidence type="ECO:0000256" key="2">
    <source>
        <dbReference type="ARBA" id="ARBA00023015"/>
    </source>
</evidence>
<reference evidence="6" key="1">
    <citation type="journal article" date="2010" name="Insect Mol. Biol.">
        <title>The draft genome sequence of Arsenophonus nasoniae, son-killer bacterium of Nasonia vitripennis, reveals genes associated with virulence and symbiosis.</title>
        <authorList>
            <person name="Wilkes T."/>
            <person name="Darby A.C."/>
            <person name="Choi J."/>
            <person name="Colborne J.K."/>
            <person name="Werren J.H."/>
            <person name="Hurst G.D.D."/>
        </authorList>
    </citation>
    <scope>NUCLEOTIDE SEQUENCE</scope>
</reference>
<dbReference type="InterPro" id="IPR000847">
    <property type="entry name" value="LysR_HTH_N"/>
</dbReference>
<dbReference type="InterPro" id="IPR036388">
    <property type="entry name" value="WH-like_DNA-bd_sf"/>
</dbReference>
<evidence type="ECO:0000256" key="3">
    <source>
        <dbReference type="ARBA" id="ARBA00023125"/>
    </source>
</evidence>
<dbReference type="GO" id="GO:0000976">
    <property type="term" value="F:transcription cis-regulatory region binding"/>
    <property type="evidence" value="ECO:0007669"/>
    <property type="project" value="TreeGrafter"/>
</dbReference>
<keyword evidence="4" id="KW-0804">Transcription</keyword>
<feature type="domain" description="HTH lysR-type" evidence="5">
    <location>
        <begin position="18"/>
        <end position="75"/>
    </location>
</feature>
<evidence type="ECO:0000259" key="5">
    <source>
        <dbReference type="PROSITE" id="PS50931"/>
    </source>
</evidence>
<dbReference type="PANTHER" id="PTHR30126:SF94">
    <property type="entry name" value="LYSR FAMILY TRANSCRIPTIONAL REGULATOR"/>
    <property type="match status" value="1"/>
</dbReference>
<evidence type="ECO:0000256" key="1">
    <source>
        <dbReference type="ARBA" id="ARBA00009437"/>
    </source>
</evidence>
<dbReference type="InterPro" id="IPR005119">
    <property type="entry name" value="LysR_subst-bd"/>
</dbReference>
<dbReference type="SUPFAM" id="SSF53850">
    <property type="entry name" value="Periplasmic binding protein-like II"/>
    <property type="match status" value="1"/>
</dbReference>
<sequence>MVVWLIWLINKASIVMRITFRQLEVFIAILQCGSTIQAAQSLALSQSAVSAALTDLEFQLEIQLFDRIGKRLVTNEYGRLLYPKVLALLEQATEVEQIAKKGLAAVKLAASTTIGNYILPAKLIHYRHDNPTIPFELSINNTEEVIKAVLEFKVDLGLIEGSCYEPELITIPWKKDQLVVFCSPNNPLVGRQLKQQELENENWILRESGSGTRNIVDQLLLSKLSQCNILIEFNNSEAIKHAVMNGMGISCLSYLTIKEQLKNGALVALNIDELELSRTLCLIHHQNKHLSKALLHLLEYFQ</sequence>
<name>D2TYQ2_9GAMM</name>
<dbReference type="CDD" id="cd08420">
    <property type="entry name" value="PBP2_CysL_like"/>
    <property type="match status" value="1"/>
</dbReference>
<dbReference type="EMBL" id="FN545185">
    <property type="protein sequence ID" value="CBA72567.1"/>
    <property type="molecule type" value="Genomic_DNA"/>
</dbReference>
<keyword evidence="2" id="KW-0805">Transcription regulation</keyword>
<gene>
    <name evidence="6" type="ORF">ARN_12830</name>
</gene>
<dbReference type="PANTHER" id="PTHR30126">
    <property type="entry name" value="HTH-TYPE TRANSCRIPTIONAL REGULATOR"/>
    <property type="match status" value="1"/>
</dbReference>
<comment type="similarity">
    <text evidence="1">Belongs to the LysR transcriptional regulatory family.</text>
</comment>
<accession>D2TYQ2</accession>
<dbReference type="PROSITE" id="PS50931">
    <property type="entry name" value="HTH_LYSR"/>
    <property type="match status" value="1"/>
</dbReference>
<evidence type="ECO:0000256" key="4">
    <source>
        <dbReference type="ARBA" id="ARBA00023163"/>
    </source>
</evidence>
<dbReference type="Gene3D" id="1.10.10.10">
    <property type="entry name" value="Winged helix-like DNA-binding domain superfamily/Winged helix DNA-binding domain"/>
    <property type="match status" value="1"/>
</dbReference>
<dbReference type="Gene3D" id="3.40.190.290">
    <property type="match status" value="1"/>
</dbReference>
<evidence type="ECO:0000313" key="6">
    <source>
        <dbReference type="EMBL" id="CBA72567.1"/>
    </source>
</evidence>
<dbReference type="AlphaFoldDB" id="D2TYQ2"/>
<dbReference type="Pfam" id="PF03466">
    <property type="entry name" value="LysR_substrate"/>
    <property type="match status" value="1"/>
</dbReference>
<dbReference type="InterPro" id="IPR036390">
    <property type="entry name" value="WH_DNA-bd_sf"/>
</dbReference>
<dbReference type="SUPFAM" id="SSF46785">
    <property type="entry name" value="Winged helix' DNA-binding domain"/>
    <property type="match status" value="1"/>
</dbReference>